<evidence type="ECO:0000259" key="20">
    <source>
        <dbReference type="PROSITE" id="PS50125"/>
    </source>
</evidence>
<reference evidence="21" key="1">
    <citation type="submission" date="2023-06" db="EMBL/GenBank/DDBJ databases">
        <title>Genomic analysis of the entomopathogenic nematode Steinernema hermaphroditum.</title>
        <authorList>
            <person name="Schwarz E.M."/>
            <person name="Heppert J.K."/>
            <person name="Baniya A."/>
            <person name="Schwartz H.T."/>
            <person name="Tan C.-H."/>
            <person name="Antoshechkin I."/>
            <person name="Sternberg P.W."/>
            <person name="Goodrich-Blair H."/>
            <person name="Dillman A.R."/>
        </authorList>
    </citation>
    <scope>NUCLEOTIDE SEQUENCE</scope>
    <source>
        <strain evidence="21">PS9179</strain>
        <tissue evidence="21">Whole animal</tissue>
    </source>
</reference>
<keyword evidence="12 19" id="KW-1133">Transmembrane helix</keyword>
<dbReference type="InterPro" id="IPR018297">
    <property type="entry name" value="A/G_cyclase_CS"/>
</dbReference>
<dbReference type="Pfam" id="PF06327">
    <property type="entry name" value="Adcy_cons_dom"/>
    <property type="match status" value="1"/>
</dbReference>
<dbReference type="PROSITE" id="PS50125">
    <property type="entry name" value="GUANYLATE_CYCLASE_2"/>
    <property type="match status" value="2"/>
</dbReference>
<dbReference type="InterPro" id="IPR009398">
    <property type="entry name" value="Adcy_conserved_dom"/>
</dbReference>
<feature type="domain" description="Guanylate cyclase" evidence="20">
    <location>
        <begin position="887"/>
        <end position="1023"/>
    </location>
</feature>
<evidence type="ECO:0000256" key="10">
    <source>
        <dbReference type="ARBA" id="ARBA00022840"/>
    </source>
</evidence>
<keyword evidence="15" id="KW-0325">Glycoprotein</keyword>
<feature type="compositionally biased region" description="Acidic residues" evidence="18">
    <location>
        <begin position="1696"/>
        <end position="1713"/>
    </location>
</feature>
<feature type="transmembrane region" description="Helical" evidence="19">
    <location>
        <begin position="157"/>
        <end position="177"/>
    </location>
</feature>
<keyword evidence="7" id="KW-0479">Metal-binding</keyword>
<feature type="region of interest" description="Disordered" evidence="18">
    <location>
        <begin position="1541"/>
        <end position="1776"/>
    </location>
</feature>
<comment type="caution">
    <text evidence="21">The sequence shown here is derived from an EMBL/GenBank/DDBJ whole genome shotgun (WGS) entry which is preliminary data.</text>
</comment>
<name>A0AA39I5E6_9BILA</name>
<feature type="transmembrane region" description="Helical" evidence="19">
    <location>
        <begin position="184"/>
        <end position="217"/>
    </location>
</feature>
<dbReference type="GO" id="GO:0035556">
    <property type="term" value="P:intracellular signal transduction"/>
    <property type="evidence" value="ECO:0007669"/>
    <property type="project" value="InterPro"/>
</dbReference>
<protein>
    <recommendedName>
        <fullName evidence="5">adenylate cyclase</fullName>
        <ecNumber evidence="5">4.6.1.1</ecNumber>
    </recommendedName>
</protein>
<dbReference type="Pfam" id="PF16214">
    <property type="entry name" value="AC_N"/>
    <property type="match status" value="1"/>
</dbReference>
<feature type="region of interest" description="Disordered" evidence="18">
    <location>
        <begin position="1496"/>
        <end position="1520"/>
    </location>
</feature>
<keyword evidence="22" id="KW-1185">Reference proteome</keyword>
<dbReference type="InterPro" id="IPR029787">
    <property type="entry name" value="Nucleotide_cyclase"/>
</dbReference>
<evidence type="ECO:0000313" key="21">
    <source>
        <dbReference type="EMBL" id="KAK0418162.1"/>
    </source>
</evidence>
<dbReference type="GO" id="GO:0007189">
    <property type="term" value="P:adenylate cyclase-activating G protein-coupled receptor signaling pathway"/>
    <property type="evidence" value="ECO:0007669"/>
    <property type="project" value="TreeGrafter"/>
</dbReference>
<evidence type="ECO:0000256" key="19">
    <source>
        <dbReference type="SAM" id="Phobius"/>
    </source>
</evidence>
<feature type="transmembrane region" description="Helical" evidence="19">
    <location>
        <begin position="107"/>
        <end position="124"/>
    </location>
</feature>
<dbReference type="Gene3D" id="3.30.70.1230">
    <property type="entry name" value="Nucleotide cyclase"/>
    <property type="match status" value="2"/>
</dbReference>
<evidence type="ECO:0000256" key="18">
    <source>
        <dbReference type="SAM" id="MobiDB-lite"/>
    </source>
</evidence>
<dbReference type="GO" id="GO:0006171">
    <property type="term" value="P:cAMP biosynthetic process"/>
    <property type="evidence" value="ECO:0007669"/>
    <property type="project" value="UniProtKB-KW"/>
</dbReference>
<feature type="compositionally biased region" description="Acidic residues" evidence="18">
    <location>
        <begin position="1648"/>
        <end position="1659"/>
    </location>
</feature>
<keyword evidence="10" id="KW-0067">ATP-binding</keyword>
<feature type="transmembrane region" description="Helical" evidence="19">
    <location>
        <begin position="666"/>
        <end position="686"/>
    </location>
</feature>
<dbReference type="PANTHER" id="PTHR45627">
    <property type="entry name" value="ADENYLATE CYCLASE TYPE 1"/>
    <property type="match status" value="1"/>
</dbReference>
<comment type="catalytic activity">
    <reaction evidence="2">
        <text>ATP = 3',5'-cyclic AMP + diphosphate</text>
        <dbReference type="Rhea" id="RHEA:15389"/>
        <dbReference type="ChEBI" id="CHEBI:30616"/>
        <dbReference type="ChEBI" id="CHEBI:33019"/>
        <dbReference type="ChEBI" id="CHEBI:58165"/>
        <dbReference type="EC" id="4.6.1.1"/>
    </reaction>
</comment>
<feature type="transmembrane region" description="Helical" evidence="19">
    <location>
        <begin position="589"/>
        <end position="608"/>
    </location>
</feature>
<comment type="cofactor">
    <cofactor evidence="3">
        <name>Mg(2+)</name>
        <dbReference type="ChEBI" id="CHEBI:18420"/>
    </cofactor>
</comment>
<evidence type="ECO:0000256" key="17">
    <source>
        <dbReference type="RuleBase" id="RU000405"/>
    </source>
</evidence>
<dbReference type="SUPFAM" id="SSF55073">
    <property type="entry name" value="Nucleotide cyclase"/>
    <property type="match status" value="2"/>
</dbReference>
<evidence type="ECO:0000256" key="14">
    <source>
        <dbReference type="ARBA" id="ARBA00023136"/>
    </source>
</evidence>
<feature type="compositionally biased region" description="Basic and acidic residues" evidence="18">
    <location>
        <begin position="1197"/>
        <end position="1206"/>
    </location>
</feature>
<dbReference type="GO" id="GO:0046872">
    <property type="term" value="F:metal ion binding"/>
    <property type="evidence" value="ECO:0007669"/>
    <property type="project" value="UniProtKB-KW"/>
</dbReference>
<evidence type="ECO:0000256" key="11">
    <source>
        <dbReference type="ARBA" id="ARBA00022842"/>
    </source>
</evidence>
<dbReference type="InterPro" id="IPR001054">
    <property type="entry name" value="A/G_cyclase"/>
</dbReference>
<keyword evidence="14 19" id="KW-0472">Membrane</keyword>
<dbReference type="FunFam" id="3.30.70.1230:FF:000114">
    <property type="entry name" value="Adenylate cyclase 8 (brain)"/>
    <property type="match status" value="1"/>
</dbReference>
<keyword evidence="13" id="KW-0115">cAMP biosynthesis</keyword>
<feature type="region of interest" description="Disordered" evidence="18">
    <location>
        <begin position="1197"/>
        <end position="1247"/>
    </location>
</feature>
<feature type="compositionally biased region" description="Pro residues" evidence="18">
    <location>
        <begin position="1759"/>
        <end position="1769"/>
    </location>
</feature>
<keyword evidence="11" id="KW-0460">Magnesium</keyword>
<feature type="transmembrane region" description="Helical" evidence="19">
    <location>
        <begin position="614"/>
        <end position="633"/>
    </location>
</feature>
<feature type="compositionally biased region" description="Acidic residues" evidence="18">
    <location>
        <begin position="1670"/>
        <end position="1686"/>
    </location>
</feature>
<accession>A0AA39I5E6</accession>
<dbReference type="Proteomes" id="UP001175271">
    <property type="component" value="Unassembled WGS sequence"/>
</dbReference>
<comment type="subcellular location">
    <subcellularLocation>
        <location evidence="4">Membrane</location>
        <topology evidence="4">Multi-pass membrane protein</topology>
    </subcellularLocation>
</comment>
<dbReference type="PROSITE" id="PS00452">
    <property type="entry name" value="GUANYLATE_CYCLASE_1"/>
    <property type="match status" value="2"/>
</dbReference>
<evidence type="ECO:0000256" key="7">
    <source>
        <dbReference type="ARBA" id="ARBA00022723"/>
    </source>
</evidence>
<evidence type="ECO:0000256" key="5">
    <source>
        <dbReference type="ARBA" id="ARBA00012201"/>
    </source>
</evidence>
<sequence>MDMLSTSLHTSISHLRELGFALSYGDGCYSRSYDMSSAKDSSLLEPLQTTAPTARVNRAGITSARILDEVGRSDDDDEWWLSSMAVELRNNDPLYKKYFANMNRGRLSNSISCLFFLGLATATFNAISGEWAMFSVLCGVLFCIVVLMCISHNSRTLLSGAVVLCAVILLAVTPIMLHSSMTLLVLFLVYTLLPLQLIHTVCAALFVTVTALVIQFVHFQDPRQLGAELLLMIAMNVIGLFVFFPTEVIQRKTFRETRKCIEARMNLMKENDKQENILLSVLPKHIAHEMQQDMEHEMNKGTIFEPQFKKIYIAKHDPISILFADICGFTKLASEYNAQELVNVLNDLFARFDQIAHRNHCMRIKILGDCYYCVSGLPDYREDHAICAVEMGLEMVEAINLVRECTRVDVNMRVGIHTGRAHCGVLGLKKWQFDVWSDDVTIANVMESTGVPGRVHITDKTLACLNGQYEVEEGYGRMRSKLLEERDITTYLIVEDRNRAAQPHQMVKNRVINKELRLTGHISSNRASIRRPVKTVEEEVEGYLMQGIQAINKSSWRKEYCRPITLNFTADMMEEKFLEYKANHVLEQFLCVLVIFLLASGVLLLGYFGSTALYASIGIAFVAILVISLILLARSIKRRREEKKPSETQCLECPVPKRSVCDVPKFIAILLLFLFAVGSFFARFAVSPASSCSFECSNTTALLFGECEQLPVFQTELLFECVLLMLLSICVFLSLLSLEKILISFLLCATSVVMLWMLPSPEIANRQFHIWDKQNLGLAELALVDRLDAFCSQQSPFGDLRSFFSFVLLFSFVLIVIQSRRSELIARYDFIWKLQALDEKIEMEHRHRQNRKVLENVLPVHIAEHFMSEVGNGKPKERYYEDRDNICVIFATITGFSENYQEQEVNGQGVECLRLLNELIADFDEILSDKEFQSIEKIKTISTTYMAASGLTGVVRGNSHIVAIVRFALAMMRKLRYFNKHSFNNFQLRIGINVGPVVAGVIGAKKPHYDIWGNTVNVASRMDSSGVPGEIQVTEETQKILVDEGFEFTCRGEINVKGKGLMTTFLLKLPDLAEADDDVDDLCNPKLVQRNATEGVSAKSTGPFERRSKRLFSDLFADASVRFSYVRALIATLTARQSAFACTTPDRNVSNRGDQRRRRFLRVRHSVAPTHTMQSSNRRPQGRVLSFAEAQRYNKEHPRPLPEHLRQMKPFPAPTPSTDVHSTSEDENTERSSMARMAPSLDARPLRSRRLAMQTVQVEEIDDAPEEDFQRKNKLAKENHRGIFDYIDYSSLHFYVKAETTVPQKIDIALVLDKTDFYMIVYAAHVSGMVMVRQEKEQTEEFQALQPGDWLSLEVWEADHQTHKLSSNEDHDKIPRFPKIGAKLRKRRHPCAPVNLCLETRTLEIDLSFDRYPVDVGVSVNRMAGDNRSDWKCSNHPMGAIYIDGRVNMKVFHGTKICIRSLRFVLKGNFPHWIATDEAVNALLADAKPLEMEQLRKEQEEKERRRKEREQQEIARKKAEARRAAEEEKWRLKEEEERRRKAEEERMRVEEQRRLQEEEKKMKERSERLEKIRKAEEERSRQEAAKKERDRLKRERMLELERLEEKRRQQETREEETWTEPIARSDRFTPFDYGGRTIPRRPFSQATDVEELSDFEDEEHLTPVPPPAPESEDERYVDAQEYEDDGWGDRPQEESPSNEDDDFGWNQEEEEQPPQEAKKEEAKTPNAPYNEEEDYGWGDEGEDIEVPPSGNFYSQQAHVPPPRPPPQPRQPSLQSARKLTPFQDSHRVPVPKAPPAFERPGQQCASITEIPPAAQKHVLKISDPREETLRVVERDRFSITFKVPAKKCQLSFLETHSVSFCGTPPEGGLIDLVDAVPVDNLLMYEPETVLVDLTHTINPEIKKHQSEYHVPADLLGLEVTPGPSKASSMADLGTPRELKLEEESSPMPESPLPVHMSPTVLVPEKTPVASMGRVVYQDEELVNALAQEANIIPKPKDQPPMGLYRLSDSAHPSQNKYDSSLFAGFSIKEIPPIKSEAAEILENEKRKRLDQLDPLAKPTRSMKDEDEEFYECSEGFAGDDEATSDPTEEEGDDPEEKNNSRNSAHPPSHEEPNVSELNEPIIENGDLAIFESGLLRLLADERFEVSAEAAGTMNMAYEALLRIKEQRSR</sequence>
<dbReference type="SMART" id="SM00044">
    <property type="entry name" value="CYCc"/>
    <property type="match status" value="2"/>
</dbReference>
<keyword evidence="9" id="KW-0547">Nucleotide-binding</keyword>
<feature type="compositionally biased region" description="Basic and acidic residues" evidence="18">
    <location>
        <begin position="1541"/>
        <end position="1616"/>
    </location>
</feature>
<dbReference type="EMBL" id="JAUCMV010000002">
    <property type="protein sequence ID" value="KAK0418162.1"/>
    <property type="molecule type" value="Genomic_DNA"/>
</dbReference>
<organism evidence="21 22">
    <name type="scientific">Steinernema hermaphroditum</name>
    <dbReference type="NCBI Taxonomy" id="289476"/>
    <lineage>
        <taxon>Eukaryota</taxon>
        <taxon>Metazoa</taxon>
        <taxon>Ecdysozoa</taxon>
        <taxon>Nematoda</taxon>
        <taxon>Chromadorea</taxon>
        <taxon>Rhabditida</taxon>
        <taxon>Tylenchina</taxon>
        <taxon>Panagrolaimomorpha</taxon>
        <taxon>Strongyloidoidea</taxon>
        <taxon>Steinernematidae</taxon>
        <taxon>Steinernema</taxon>
    </lineage>
</organism>
<feature type="region of interest" description="Disordered" evidence="18">
    <location>
        <begin position="2051"/>
        <end position="2114"/>
    </location>
</feature>
<keyword evidence="16 17" id="KW-0456">Lyase</keyword>
<keyword evidence="8" id="KW-0677">Repeat</keyword>
<feature type="domain" description="Guanylate cyclase" evidence="20">
    <location>
        <begin position="320"/>
        <end position="447"/>
    </location>
</feature>
<evidence type="ECO:0000256" key="3">
    <source>
        <dbReference type="ARBA" id="ARBA00001946"/>
    </source>
</evidence>
<evidence type="ECO:0000256" key="8">
    <source>
        <dbReference type="ARBA" id="ARBA00022737"/>
    </source>
</evidence>
<dbReference type="GO" id="GO:0004383">
    <property type="term" value="F:guanylate cyclase activity"/>
    <property type="evidence" value="ECO:0007669"/>
    <property type="project" value="UniProtKB-EC"/>
</dbReference>
<dbReference type="GO" id="GO:0004016">
    <property type="term" value="F:adenylate cyclase activity"/>
    <property type="evidence" value="ECO:0007669"/>
    <property type="project" value="UniProtKB-EC"/>
</dbReference>
<dbReference type="InterPro" id="IPR032628">
    <property type="entry name" value="AC_N"/>
</dbReference>
<gene>
    <name evidence="21" type="ORF">QR680_013407</name>
</gene>
<dbReference type="FunFam" id="3.30.70.1230:FF:000001">
    <property type="entry name" value="Adenylate cyclase"/>
    <property type="match status" value="1"/>
</dbReference>
<evidence type="ECO:0000313" key="22">
    <source>
        <dbReference type="Proteomes" id="UP001175271"/>
    </source>
</evidence>
<feature type="transmembrane region" description="Helical" evidence="19">
    <location>
        <begin position="229"/>
        <end position="249"/>
    </location>
</feature>
<feature type="transmembrane region" description="Helical" evidence="19">
    <location>
        <begin position="741"/>
        <end position="758"/>
    </location>
</feature>
<evidence type="ECO:0000256" key="16">
    <source>
        <dbReference type="ARBA" id="ARBA00023239"/>
    </source>
</evidence>
<comment type="similarity">
    <text evidence="17">Belongs to the adenylyl cyclase class-4/guanylyl cyclase family.</text>
</comment>
<proteinExistence type="inferred from homology"/>
<evidence type="ECO:0000256" key="2">
    <source>
        <dbReference type="ARBA" id="ARBA00001593"/>
    </source>
</evidence>
<dbReference type="EC" id="4.6.1.1" evidence="5"/>
<feature type="compositionally biased region" description="Acidic residues" evidence="18">
    <location>
        <begin position="1730"/>
        <end position="1745"/>
    </location>
</feature>
<feature type="transmembrane region" description="Helical" evidence="19">
    <location>
        <begin position="800"/>
        <end position="817"/>
    </location>
</feature>
<dbReference type="CDD" id="cd07302">
    <property type="entry name" value="CHD"/>
    <property type="match status" value="2"/>
</dbReference>
<dbReference type="GO" id="GO:0005886">
    <property type="term" value="C:plasma membrane"/>
    <property type="evidence" value="ECO:0007669"/>
    <property type="project" value="InterPro"/>
</dbReference>
<evidence type="ECO:0000256" key="9">
    <source>
        <dbReference type="ARBA" id="ARBA00022741"/>
    </source>
</evidence>
<feature type="transmembrane region" description="Helical" evidence="19">
    <location>
        <begin position="717"/>
        <end position="736"/>
    </location>
</feature>
<evidence type="ECO:0000256" key="4">
    <source>
        <dbReference type="ARBA" id="ARBA00004141"/>
    </source>
</evidence>
<dbReference type="GO" id="GO:0005524">
    <property type="term" value="F:ATP binding"/>
    <property type="evidence" value="ECO:0007669"/>
    <property type="project" value="UniProtKB-KW"/>
</dbReference>
<feature type="compositionally biased region" description="Acidic residues" evidence="18">
    <location>
        <begin position="2064"/>
        <end position="2095"/>
    </location>
</feature>
<dbReference type="Pfam" id="PF00211">
    <property type="entry name" value="Guanylate_cyc"/>
    <property type="match status" value="2"/>
</dbReference>
<comment type="catalytic activity">
    <reaction evidence="1">
        <text>GTP = 3',5'-cyclic GMP + diphosphate</text>
        <dbReference type="Rhea" id="RHEA:13665"/>
        <dbReference type="ChEBI" id="CHEBI:33019"/>
        <dbReference type="ChEBI" id="CHEBI:37565"/>
        <dbReference type="ChEBI" id="CHEBI:57746"/>
        <dbReference type="EC" id="4.6.1.2"/>
    </reaction>
</comment>
<feature type="transmembrane region" description="Helical" evidence="19">
    <location>
        <begin position="131"/>
        <end position="151"/>
    </location>
</feature>
<evidence type="ECO:0000256" key="15">
    <source>
        <dbReference type="ARBA" id="ARBA00023180"/>
    </source>
</evidence>
<evidence type="ECO:0000256" key="1">
    <source>
        <dbReference type="ARBA" id="ARBA00001436"/>
    </source>
</evidence>
<evidence type="ECO:0000256" key="6">
    <source>
        <dbReference type="ARBA" id="ARBA00022692"/>
    </source>
</evidence>
<evidence type="ECO:0000256" key="13">
    <source>
        <dbReference type="ARBA" id="ARBA00022998"/>
    </source>
</evidence>
<keyword evidence="6 19" id="KW-0812">Transmembrane</keyword>
<dbReference type="PANTHER" id="PTHR45627:SF16">
    <property type="entry name" value="ADENYLATE CYCLASE"/>
    <property type="match status" value="1"/>
</dbReference>
<evidence type="ECO:0000256" key="12">
    <source>
        <dbReference type="ARBA" id="ARBA00022989"/>
    </source>
</evidence>